<keyword evidence="3" id="KW-1185">Reference proteome</keyword>
<dbReference type="InterPro" id="IPR052989">
    <property type="entry name" value="Mg-chelatase_DI-like"/>
</dbReference>
<dbReference type="PANTHER" id="PTHR35023:SF1">
    <property type="entry name" value="MG-PROTOPORPHYRIN IX CHELATASE"/>
    <property type="match status" value="1"/>
</dbReference>
<evidence type="ECO:0000313" key="2">
    <source>
        <dbReference type="EMBL" id="AJF06473.1"/>
    </source>
</evidence>
<dbReference type="STRING" id="483547.GSUB_07840"/>
<proteinExistence type="predicted"/>
<evidence type="ECO:0000313" key="3">
    <source>
        <dbReference type="Proteomes" id="UP000035036"/>
    </source>
</evidence>
<gene>
    <name evidence="2" type="ORF">GSUB_07840</name>
</gene>
<sequence length="268" mass="29388">MPDLPLSITRLRTVRDSGRRFQNIGRTGGVMRTVPDHLSGGHRELALGRTLRAAALGGGGALKIRARDVYRTIRRRRHETLVVFLVDASDSMGEGTTSRIALAKGAVLALLRRAYLNRDRVALVTFRDQSAQVQLPPTRSRTLARQRLRRLAIGGATPFAAGLHEARRLIELERRRDPRLQVLLVILSDGEGNVARERGADPRQEVLSGAAALCHKQTSVVLFDTGSQSKDNLLPDIAKVFKVPCHLLQGDSLARLVELIEEGRGSGP</sequence>
<dbReference type="SUPFAM" id="SSF53300">
    <property type="entry name" value="vWA-like"/>
    <property type="match status" value="1"/>
</dbReference>
<feature type="domain" description="VWFA" evidence="1">
    <location>
        <begin position="81"/>
        <end position="263"/>
    </location>
</feature>
<dbReference type="Gene3D" id="3.40.50.410">
    <property type="entry name" value="von Willebrand factor, type A domain"/>
    <property type="match status" value="1"/>
</dbReference>
<protein>
    <recommendedName>
        <fullName evidence="1">VWFA domain-containing protein</fullName>
    </recommendedName>
</protein>
<dbReference type="PANTHER" id="PTHR35023">
    <property type="entry name" value="CHELATASE-RELATED"/>
    <property type="match status" value="1"/>
</dbReference>
<dbReference type="SMART" id="SM00327">
    <property type="entry name" value="VWA"/>
    <property type="match status" value="1"/>
</dbReference>
<reference evidence="2 3" key="1">
    <citation type="journal article" date="2015" name="Genome Announc.">
        <title>Genomes of Geoalkalibacter ferrihydriticus Z-0531T and Geoalkalibacter subterraneus Red1T, Two Haloalkaliphilic Metal-Reducing Deltaproteobacteria.</title>
        <authorList>
            <person name="Badalamenti J.P."/>
            <person name="Krajmalnik-Brown R."/>
            <person name="Torres C.I."/>
            <person name="Bond D.R."/>
        </authorList>
    </citation>
    <scope>NUCLEOTIDE SEQUENCE [LARGE SCALE GENOMIC DNA]</scope>
    <source>
        <strain evidence="2 3">Red1</strain>
    </source>
</reference>
<organism evidence="2 3">
    <name type="scientific">Geoalkalibacter subterraneus</name>
    <dbReference type="NCBI Taxonomy" id="483547"/>
    <lineage>
        <taxon>Bacteria</taxon>
        <taxon>Pseudomonadati</taxon>
        <taxon>Thermodesulfobacteriota</taxon>
        <taxon>Desulfuromonadia</taxon>
        <taxon>Desulfuromonadales</taxon>
        <taxon>Geoalkalibacteraceae</taxon>
        <taxon>Geoalkalibacter</taxon>
    </lineage>
</organism>
<dbReference type="InterPro" id="IPR036465">
    <property type="entry name" value="vWFA_dom_sf"/>
</dbReference>
<dbReference type="Proteomes" id="UP000035036">
    <property type="component" value="Chromosome"/>
</dbReference>
<name>A0A0B5FGP2_9BACT</name>
<accession>A0A0B5FGP2</accession>
<dbReference type="EMBL" id="CP010311">
    <property type="protein sequence ID" value="AJF06473.1"/>
    <property type="molecule type" value="Genomic_DNA"/>
</dbReference>
<dbReference type="PROSITE" id="PS50234">
    <property type="entry name" value="VWFA"/>
    <property type="match status" value="1"/>
</dbReference>
<dbReference type="Pfam" id="PF13519">
    <property type="entry name" value="VWA_2"/>
    <property type="match status" value="1"/>
</dbReference>
<evidence type="ECO:0000259" key="1">
    <source>
        <dbReference type="PROSITE" id="PS50234"/>
    </source>
</evidence>
<dbReference type="KEGG" id="gsb:GSUB_07840"/>
<dbReference type="AlphaFoldDB" id="A0A0B5FGP2"/>
<dbReference type="RefSeq" id="WP_040200105.1">
    <property type="nucleotide sequence ID" value="NZ_CP010311.1"/>
</dbReference>
<dbReference type="HOGENOM" id="CLU_1037307_0_0_7"/>
<dbReference type="InterPro" id="IPR002035">
    <property type="entry name" value="VWF_A"/>
</dbReference>
<dbReference type="OrthoDB" id="9775079at2"/>